<dbReference type="RefSeq" id="WP_193909909.1">
    <property type="nucleotide sequence ID" value="NZ_JADEXG010000049.1"/>
</dbReference>
<gene>
    <name evidence="3" type="ORF">IQ241_18165</name>
</gene>
<dbReference type="Proteomes" id="UP000636505">
    <property type="component" value="Unassembled WGS sequence"/>
</dbReference>
<feature type="transmembrane region" description="Helical" evidence="1">
    <location>
        <begin position="91"/>
        <end position="112"/>
    </location>
</feature>
<dbReference type="InterPro" id="IPR041677">
    <property type="entry name" value="DNA2/NAM7_AAA_11"/>
</dbReference>
<name>A0A8J7AQ94_9CYAN</name>
<dbReference type="SUPFAM" id="SSF52540">
    <property type="entry name" value="P-loop containing nucleoside triphosphate hydrolases"/>
    <property type="match status" value="1"/>
</dbReference>
<keyword evidence="1" id="KW-1133">Transmembrane helix</keyword>
<keyword evidence="4" id="KW-1185">Reference proteome</keyword>
<evidence type="ECO:0000259" key="2">
    <source>
        <dbReference type="Pfam" id="PF13086"/>
    </source>
</evidence>
<keyword evidence="3" id="KW-0378">Hydrolase</keyword>
<dbReference type="PANTHER" id="PTHR43788">
    <property type="entry name" value="DNA2/NAM7 HELICASE FAMILY MEMBER"/>
    <property type="match status" value="1"/>
</dbReference>
<accession>A0A8J7AQ94</accession>
<reference evidence="3" key="1">
    <citation type="submission" date="2020-10" db="EMBL/GenBank/DDBJ databases">
        <authorList>
            <person name="Castelo-Branco R."/>
            <person name="Eusebio N."/>
            <person name="Adriana R."/>
            <person name="Vieira A."/>
            <person name="Brugerolle De Fraissinette N."/>
            <person name="Rezende De Castro R."/>
            <person name="Schneider M.P."/>
            <person name="Vasconcelos V."/>
            <person name="Leao P.N."/>
        </authorList>
    </citation>
    <scope>NUCLEOTIDE SEQUENCE</scope>
    <source>
        <strain evidence="3">LEGE 07310</strain>
    </source>
</reference>
<dbReference type="Gene3D" id="3.40.50.300">
    <property type="entry name" value="P-loop containing nucleotide triphosphate hydrolases"/>
    <property type="match status" value="2"/>
</dbReference>
<dbReference type="AlphaFoldDB" id="A0A8J7AQ94"/>
<evidence type="ECO:0000256" key="1">
    <source>
        <dbReference type="SAM" id="Phobius"/>
    </source>
</evidence>
<keyword evidence="3" id="KW-0547">Nucleotide-binding</keyword>
<dbReference type="GO" id="GO:0043139">
    <property type="term" value="F:5'-3' DNA helicase activity"/>
    <property type="evidence" value="ECO:0007669"/>
    <property type="project" value="TreeGrafter"/>
</dbReference>
<keyword evidence="3" id="KW-0347">Helicase</keyword>
<proteinExistence type="predicted"/>
<keyword evidence="1" id="KW-0812">Transmembrane</keyword>
<dbReference type="EMBL" id="JADEXG010000049">
    <property type="protein sequence ID" value="MBE9079200.1"/>
    <property type="molecule type" value="Genomic_DNA"/>
</dbReference>
<dbReference type="Pfam" id="PF13086">
    <property type="entry name" value="AAA_11"/>
    <property type="match status" value="1"/>
</dbReference>
<dbReference type="InterPro" id="IPR027417">
    <property type="entry name" value="P-loop_NTPase"/>
</dbReference>
<protein>
    <submittedName>
        <fullName evidence="3">DNA2/NAM7 family helicase</fullName>
    </submittedName>
</protein>
<feature type="domain" description="DNA2/NAM7 helicase helicase" evidence="2">
    <location>
        <begin position="92"/>
        <end position="161"/>
    </location>
</feature>
<organism evidence="3 4">
    <name type="scientific">Vasconcelosia minhoensis LEGE 07310</name>
    <dbReference type="NCBI Taxonomy" id="915328"/>
    <lineage>
        <taxon>Bacteria</taxon>
        <taxon>Bacillati</taxon>
        <taxon>Cyanobacteriota</taxon>
        <taxon>Cyanophyceae</taxon>
        <taxon>Nodosilineales</taxon>
        <taxon>Cymatolegaceae</taxon>
        <taxon>Vasconcelosia</taxon>
        <taxon>Vasconcelosia minhoensis</taxon>
    </lineage>
</organism>
<keyword evidence="1" id="KW-0472">Membrane</keyword>
<keyword evidence="3" id="KW-0067">ATP-binding</keyword>
<comment type="caution">
    <text evidence="3">The sequence shown here is derived from an EMBL/GenBank/DDBJ whole genome shotgun (WGS) entry which is preliminary data.</text>
</comment>
<dbReference type="PANTHER" id="PTHR43788:SF8">
    <property type="entry name" value="DNA-BINDING PROTEIN SMUBP-2"/>
    <property type="match status" value="1"/>
</dbReference>
<sequence length="346" mass="39345">MAGELARGHQRLGKAFADEIWWERPDAVIEMSTPWVDRELDDARSQLFIAALRVHQAFIEQSADKLRRNIELWLDLIQTGKFLGQTQKRTLILWQTAFLVIPVISTTFASIARLFKQLDRETLGWLLVDEAGQAVPQAAIGALWRAKRAVVVGDPLQLEPIFTPHPNLVEGLRHHFQLEDCWNPHSYSAQGLADRINPFGTELRQRDKPLWVGCPLRVHRRCIEPMFSLSNEIAYGGKMVLATKPPEGILFPAGVSRWIHTSGECEGKHWVPNQGEQVLHLLAQITSQSAELSEVFIISPFREVSNALKRVLSQRTSEWAPPRLNVRQKQTWLDKSVGTIHTFQGR</sequence>
<dbReference type="InterPro" id="IPR050534">
    <property type="entry name" value="Coronavir_polyprotein_1ab"/>
</dbReference>
<evidence type="ECO:0000313" key="3">
    <source>
        <dbReference type="EMBL" id="MBE9079200.1"/>
    </source>
</evidence>
<evidence type="ECO:0000313" key="4">
    <source>
        <dbReference type="Proteomes" id="UP000636505"/>
    </source>
</evidence>